<evidence type="ECO:0000256" key="6">
    <source>
        <dbReference type="ARBA" id="ARBA00023315"/>
    </source>
</evidence>
<keyword evidence="9" id="KW-1185">Reference proteome</keyword>
<dbReference type="Proteomes" id="UP000654370">
    <property type="component" value="Unassembled WGS sequence"/>
</dbReference>
<evidence type="ECO:0000256" key="5">
    <source>
        <dbReference type="ARBA" id="ARBA00023136"/>
    </source>
</evidence>
<organism evidence="8 9">
    <name type="scientific">Mortierella isabellina</name>
    <name type="common">Filamentous fungus</name>
    <name type="synonym">Umbelopsis isabellina</name>
    <dbReference type="NCBI Taxonomy" id="91625"/>
    <lineage>
        <taxon>Eukaryota</taxon>
        <taxon>Fungi</taxon>
        <taxon>Fungi incertae sedis</taxon>
        <taxon>Mucoromycota</taxon>
        <taxon>Mucoromycotina</taxon>
        <taxon>Umbelopsidomycetes</taxon>
        <taxon>Umbelopsidales</taxon>
        <taxon>Umbelopsidaceae</taxon>
        <taxon>Umbelopsis</taxon>
    </lineage>
</organism>
<keyword evidence="1" id="KW-0808">Transferase</keyword>
<keyword evidence="6" id="KW-0012">Acyltransferase</keyword>
<evidence type="ECO:0000256" key="4">
    <source>
        <dbReference type="ARBA" id="ARBA00023098"/>
    </source>
</evidence>
<dbReference type="PANTHER" id="PTHR23063:SF60">
    <property type="entry name" value="LYSOPHOSPHATIDIC ACID:OLEOYL-COA ACYLTRANSFERASE 1"/>
    <property type="match status" value="1"/>
</dbReference>
<dbReference type="GO" id="GO:0006629">
    <property type="term" value="P:lipid metabolic process"/>
    <property type="evidence" value="ECO:0007669"/>
    <property type="project" value="UniProtKB-KW"/>
</dbReference>
<dbReference type="PANTHER" id="PTHR23063">
    <property type="entry name" value="PHOSPHOLIPID ACYLTRANSFERASE"/>
    <property type="match status" value="1"/>
</dbReference>
<evidence type="ECO:0000256" key="1">
    <source>
        <dbReference type="ARBA" id="ARBA00022679"/>
    </source>
</evidence>
<evidence type="ECO:0000256" key="2">
    <source>
        <dbReference type="ARBA" id="ARBA00022692"/>
    </source>
</evidence>
<gene>
    <name evidence="8" type="ORF">INT43_000642</name>
</gene>
<keyword evidence="3 7" id="KW-1133">Transmembrane helix</keyword>
<protein>
    <recommendedName>
        <fullName evidence="10">Phospholipid/glycerol acyltransferase domain-containing protein</fullName>
    </recommendedName>
</protein>
<evidence type="ECO:0008006" key="10">
    <source>
        <dbReference type="Google" id="ProtNLM"/>
    </source>
</evidence>
<dbReference type="GO" id="GO:0016746">
    <property type="term" value="F:acyltransferase activity"/>
    <property type="evidence" value="ECO:0007669"/>
    <property type="project" value="UniProtKB-KW"/>
</dbReference>
<evidence type="ECO:0000256" key="7">
    <source>
        <dbReference type="SAM" id="Phobius"/>
    </source>
</evidence>
<dbReference type="SUPFAM" id="SSF69593">
    <property type="entry name" value="Glycerol-3-phosphate (1)-acyltransferase"/>
    <property type="match status" value="1"/>
</dbReference>
<evidence type="ECO:0000313" key="8">
    <source>
        <dbReference type="EMBL" id="KAG2184729.1"/>
    </source>
</evidence>
<sequence length="372" mass="40528">MEKYSRWRDAGTGIQPFLPPVPPRSDSTAITLATNGFRLLVGPALAIVRLAVEGLVFGLYVLFIQGIGGILAFAPPFQRIWNRFWTSILARIALFAMGFYYIHSECVSVRRGRGHATGKQKLTAASVGSGDIIVANSSSYIDILYLTFRFAPLFTQIDSTKNEVRFISATQALLQCGQYPVASVNDKSYELKEAAMNAKKQGLGPIVVFPEATTSNGRALLKFVPLFKKFTIPENQVKIHVLALKYEYNHFSPTYTVGNKLVHMLKLCCQISNSLSVKWLAPNESPSSPTYSVANTVAASASAPTAAVPNAATDALANDGDTLGAQLLTLLGGIARLRKTSLGVNDKKEFLDYYFQRTGATKSKDAKSKKTK</sequence>
<keyword evidence="5 7" id="KW-0472">Membrane</keyword>
<name>A0A8H7Q462_MORIS</name>
<keyword evidence="4" id="KW-0443">Lipid metabolism</keyword>
<reference evidence="8" key="1">
    <citation type="submission" date="2020-12" db="EMBL/GenBank/DDBJ databases">
        <title>Metabolic potential, ecology and presence of endohyphal bacteria is reflected in genomic diversity of Mucoromycotina.</title>
        <authorList>
            <person name="Muszewska A."/>
            <person name="Okrasinska A."/>
            <person name="Steczkiewicz K."/>
            <person name="Drgas O."/>
            <person name="Orlowska M."/>
            <person name="Perlinska-Lenart U."/>
            <person name="Aleksandrzak-Piekarczyk T."/>
            <person name="Szatraj K."/>
            <person name="Zielenkiewicz U."/>
            <person name="Pilsyk S."/>
            <person name="Malc E."/>
            <person name="Mieczkowski P."/>
            <person name="Kruszewska J.S."/>
            <person name="Biernat P."/>
            <person name="Pawlowska J."/>
        </authorList>
    </citation>
    <scope>NUCLEOTIDE SEQUENCE</scope>
    <source>
        <strain evidence="8">WA0000067209</strain>
    </source>
</reference>
<dbReference type="EMBL" id="JAEPQZ010000002">
    <property type="protein sequence ID" value="KAG2184729.1"/>
    <property type="molecule type" value="Genomic_DNA"/>
</dbReference>
<evidence type="ECO:0000313" key="9">
    <source>
        <dbReference type="Proteomes" id="UP000654370"/>
    </source>
</evidence>
<comment type="caution">
    <text evidence="8">The sequence shown here is derived from an EMBL/GenBank/DDBJ whole genome shotgun (WGS) entry which is preliminary data.</text>
</comment>
<feature type="transmembrane region" description="Helical" evidence="7">
    <location>
        <begin position="80"/>
        <end position="102"/>
    </location>
</feature>
<accession>A0A8H7Q462</accession>
<dbReference type="AlphaFoldDB" id="A0A8H7Q462"/>
<feature type="transmembrane region" description="Helical" evidence="7">
    <location>
        <begin position="55"/>
        <end position="74"/>
    </location>
</feature>
<keyword evidence="2 7" id="KW-0812">Transmembrane</keyword>
<proteinExistence type="predicted"/>
<evidence type="ECO:0000256" key="3">
    <source>
        <dbReference type="ARBA" id="ARBA00022989"/>
    </source>
</evidence>
<dbReference type="OrthoDB" id="272512at2759"/>